<keyword evidence="9" id="KW-0472">Membrane</keyword>
<dbReference type="EMBL" id="FNPI01000008">
    <property type="protein sequence ID" value="SDZ23753.1"/>
    <property type="molecule type" value="Genomic_DNA"/>
</dbReference>
<proteinExistence type="predicted"/>
<keyword evidence="4" id="KW-0410">Iron transport</keyword>
<dbReference type="GO" id="GO:0005524">
    <property type="term" value="F:ATP binding"/>
    <property type="evidence" value="ECO:0007669"/>
    <property type="project" value="UniProtKB-KW"/>
</dbReference>
<dbReference type="InterPro" id="IPR003439">
    <property type="entry name" value="ABC_transporter-like_ATP-bd"/>
</dbReference>
<evidence type="ECO:0000256" key="1">
    <source>
        <dbReference type="ARBA" id="ARBA00004202"/>
    </source>
</evidence>
<dbReference type="InterPro" id="IPR027417">
    <property type="entry name" value="P-loop_NTPase"/>
</dbReference>
<dbReference type="GO" id="GO:0016887">
    <property type="term" value="F:ATP hydrolysis activity"/>
    <property type="evidence" value="ECO:0007669"/>
    <property type="project" value="InterPro"/>
</dbReference>
<dbReference type="InterPro" id="IPR003593">
    <property type="entry name" value="AAA+_ATPase"/>
</dbReference>
<dbReference type="PROSITE" id="PS00211">
    <property type="entry name" value="ABC_TRANSPORTER_1"/>
    <property type="match status" value="1"/>
</dbReference>
<keyword evidence="2" id="KW-0813">Transport</keyword>
<keyword evidence="8" id="KW-0406">Ion transport</keyword>
<evidence type="ECO:0000313" key="12">
    <source>
        <dbReference type="Proteomes" id="UP000198935"/>
    </source>
</evidence>
<dbReference type="SMART" id="SM00382">
    <property type="entry name" value="AAA"/>
    <property type="match status" value="1"/>
</dbReference>
<comment type="subcellular location">
    <subcellularLocation>
        <location evidence="1">Cell membrane</location>
        <topology evidence="1">Peripheral membrane protein</topology>
    </subcellularLocation>
</comment>
<dbReference type="Gene3D" id="3.40.50.300">
    <property type="entry name" value="P-loop containing nucleotide triphosphate hydrolases"/>
    <property type="match status" value="1"/>
</dbReference>
<dbReference type="STRING" id="1503961.SAMN05421736_10858"/>
<evidence type="ECO:0000256" key="5">
    <source>
        <dbReference type="ARBA" id="ARBA00022741"/>
    </source>
</evidence>
<evidence type="ECO:0000256" key="9">
    <source>
        <dbReference type="ARBA" id="ARBA00023136"/>
    </source>
</evidence>
<dbReference type="OrthoDB" id="9787851at2"/>
<evidence type="ECO:0000256" key="7">
    <source>
        <dbReference type="ARBA" id="ARBA00023004"/>
    </source>
</evidence>
<dbReference type="PANTHER" id="PTHR42771">
    <property type="entry name" value="IRON(3+)-HYDROXAMATE IMPORT ATP-BINDING PROTEIN FHUC"/>
    <property type="match status" value="1"/>
</dbReference>
<evidence type="ECO:0000256" key="4">
    <source>
        <dbReference type="ARBA" id="ARBA00022496"/>
    </source>
</evidence>
<feature type="domain" description="ABC transporter" evidence="10">
    <location>
        <begin position="1"/>
        <end position="238"/>
    </location>
</feature>
<keyword evidence="7" id="KW-0408">Iron</keyword>
<dbReference type="PROSITE" id="PS50893">
    <property type="entry name" value="ABC_TRANSPORTER_2"/>
    <property type="match status" value="1"/>
</dbReference>
<accession>A0A1H3RDX3</accession>
<dbReference type="PANTHER" id="PTHR42771:SF10">
    <property type="entry name" value="FERRICHROME TRANSPORT ATP-BINDING PROTEIN FHUC"/>
    <property type="match status" value="1"/>
</dbReference>
<dbReference type="Pfam" id="PF00005">
    <property type="entry name" value="ABC_tran"/>
    <property type="match status" value="1"/>
</dbReference>
<dbReference type="GO" id="GO:0005886">
    <property type="term" value="C:plasma membrane"/>
    <property type="evidence" value="ECO:0007669"/>
    <property type="project" value="UniProtKB-SubCell"/>
</dbReference>
<dbReference type="InterPro" id="IPR017871">
    <property type="entry name" value="ABC_transporter-like_CS"/>
</dbReference>
<evidence type="ECO:0000256" key="6">
    <source>
        <dbReference type="ARBA" id="ARBA00022840"/>
    </source>
</evidence>
<dbReference type="Proteomes" id="UP000198935">
    <property type="component" value="Unassembled WGS sequence"/>
</dbReference>
<gene>
    <name evidence="11" type="ORF">SAMN05421736_10858</name>
</gene>
<evidence type="ECO:0000256" key="8">
    <source>
        <dbReference type="ARBA" id="ARBA00023065"/>
    </source>
</evidence>
<evidence type="ECO:0000313" key="11">
    <source>
        <dbReference type="EMBL" id="SDZ23753.1"/>
    </source>
</evidence>
<dbReference type="InterPro" id="IPR051535">
    <property type="entry name" value="Siderophore_ABC-ATPase"/>
</dbReference>
<dbReference type="SUPFAM" id="SSF52540">
    <property type="entry name" value="P-loop containing nucleoside triphosphate hydrolases"/>
    <property type="match status" value="1"/>
</dbReference>
<dbReference type="AlphaFoldDB" id="A0A1H3RDX3"/>
<protein>
    <submittedName>
        <fullName evidence="11">Iron complex transport system ATP-binding protein</fullName>
    </submittedName>
</protein>
<evidence type="ECO:0000256" key="3">
    <source>
        <dbReference type="ARBA" id="ARBA00022475"/>
    </source>
</evidence>
<dbReference type="FunFam" id="3.40.50.300:FF:000134">
    <property type="entry name" value="Iron-enterobactin ABC transporter ATP-binding protein"/>
    <property type="match status" value="1"/>
</dbReference>
<evidence type="ECO:0000259" key="10">
    <source>
        <dbReference type="PROSITE" id="PS50893"/>
    </source>
</evidence>
<evidence type="ECO:0000256" key="2">
    <source>
        <dbReference type="ARBA" id="ARBA00022448"/>
    </source>
</evidence>
<dbReference type="GO" id="GO:0006826">
    <property type="term" value="P:iron ion transport"/>
    <property type="evidence" value="ECO:0007669"/>
    <property type="project" value="UniProtKB-KW"/>
</dbReference>
<keyword evidence="6 11" id="KW-0067">ATP-binding</keyword>
<name>A0A1H3RDX3_9BACI</name>
<sequence>MEVNGVTFSYDKKNNQLKSVTTMIAKGKITTIIGPNGSGKSTLLGVLCKNYTAGSGNVVLDGKEISRYKPKEFARKLAVVHQQNEAPADMTVERIVGFGRLAYRSLFGQNSEKDSKAIEWALSCTNLSEKRQWTLSRLSGGERQRVWIAMSLAQSTPLLFLDEPTTYLDIYYQFEILELIKRLNKEFGLTIVMVLHDINQAIRYSDHIAVMKGGELLMEGTPEQVITEEMMKEIYGIEVVLQENKEAGLHVIPVGTGR</sequence>
<reference evidence="12" key="1">
    <citation type="submission" date="2016-10" db="EMBL/GenBank/DDBJ databases">
        <authorList>
            <person name="Varghese N."/>
            <person name="Submissions S."/>
        </authorList>
    </citation>
    <scope>NUCLEOTIDE SEQUENCE [LARGE SCALE GENOMIC DNA]</scope>
    <source>
        <strain evidence="12">SP</strain>
    </source>
</reference>
<dbReference type="CDD" id="cd03214">
    <property type="entry name" value="ABC_Iron-Siderophores_B12_Hemin"/>
    <property type="match status" value="1"/>
</dbReference>
<keyword evidence="5" id="KW-0547">Nucleotide-binding</keyword>
<keyword evidence="3" id="KW-1003">Cell membrane</keyword>
<keyword evidence="12" id="KW-1185">Reference proteome</keyword>
<organism evidence="11 12">
    <name type="scientific">Evansella caseinilytica</name>
    <dbReference type="NCBI Taxonomy" id="1503961"/>
    <lineage>
        <taxon>Bacteria</taxon>
        <taxon>Bacillati</taxon>
        <taxon>Bacillota</taxon>
        <taxon>Bacilli</taxon>
        <taxon>Bacillales</taxon>
        <taxon>Bacillaceae</taxon>
        <taxon>Evansella</taxon>
    </lineage>
</organism>